<comment type="caution">
    <text evidence="1">The sequence shown here is derived from an EMBL/GenBank/DDBJ whole genome shotgun (WGS) entry which is preliminary data.</text>
</comment>
<dbReference type="EMBL" id="JAHQIW010002462">
    <property type="protein sequence ID" value="KAJ1355361.1"/>
    <property type="molecule type" value="Genomic_DNA"/>
</dbReference>
<proteinExistence type="predicted"/>
<dbReference type="Proteomes" id="UP001196413">
    <property type="component" value="Unassembled WGS sequence"/>
</dbReference>
<name>A0AAD5QQM3_PARTN</name>
<protein>
    <submittedName>
        <fullName evidence="1">Uncharacterized protein</fullName>
    </submittedName>
</protein>
<evidence type="ECO:0000313" key="2">
    <source>
        <dbReference type="Proteomes" id="UP001196413"/>
    </source>
</evidence>
<gene>
    <name evidence="1" type="ORF">KIN20_012738</name>
</gene>
<sequence>MDDNREEARRMEDVLGSVQFLKTDRPSIQWFPSSSLISVHFYCTKWKKAVKFSQKHGVLQAKRRCTGRHQMWLHLCK</sequence>
<accession>A0AAD5QQM3</accession>
<dbReference type="AlphaFoldDB" id="A0AAD5QQM3"/>
<organism evidence="1 2">
    <name type="scientific">Parelaphostrongylus tenuis</name>
    <name type="common">Meningeal worm</name>
    <dbReference type="NCBI Taxonomy" id="148309"/>
    <lineage>
        <taxon>Eukaryota</taxon>
        <taxon>Metazoa</taxon>
        <taxon>Ecdysozoa</taxon>
        <taxon>Nematoda</taxon>
        <taxon>Chromadorea</taxon>
        <taxon>Rhabditida</taxon>
        <taxon>Rhabditina</taxon>
        <taxon>Rhabditomorpha</taxon>
        <taxon>Strongyloidea</taxon>
        <taxon>Metastrongylidae</taxon>
        <taxon>Parelaphostrongylus</taxon>
    </lineage>
</organism>
<reference evidence="1" key="1">
    <citation type="submission" date="2021-06" db="EMBL/GenBank/DDBJ databases">
        <title>Parelaphostrongylus tenuis whole genome reference sequence.</title>
        <authorList>
            <person name="Garwood T.J."/>
            <person name="Larsen P.A."/>
            <person name="Fountain-Jones N.M."/>
            <person name="Garbe J.R."/>
            <person name="Macchietto M.G."/>
            <person name="Kania S.A."/>
            <person name="Gerhold R.W."/>
            <person name="Richards J.E."/>
            <person name="Wolf T.M."/>
        </authorList>
    </citation>
    <scope>NUCLEOTIDE SEQUENCE</scope>
    <source>
        <strain evidence="1">MNPRO001-30</strain>
        <tissue evidence="1">Meninges</tissue>
    </source>
</reference>
<keyword evidence="2" id="KW-1185">Reference proteome</keyword>
<evidence type="ECO:0000313" key="1">
    <source>
        <dbReference type="EMBL" id="KAJ1355361.1"/>
    </source>
</evidence>